<dbReference type="InterPro" id="IPR050170">
    <property type="entry name" value="TruD_pseudoU_synthase"/>
</dbReference>
<gene>
    <name evidence="4" type="primary">truD</name>
    <name evidence="6" type="ORF">DI564_02135</name>
</gene>
<dbReference type="GO" id="GO:0031119">
    <property type="term" value="P:tRNA pseudouridine synthesis"/>
    <property type="evidence" value="ECO:0007669"/>
    <property type="project" value="UniProtKB-UniRule"/>
</dbReference>
<accession>A0A2W5KVM6</accession>
<dbReference type="Gene3D" id="3.30.2350.20">
    <property type="entry name" value="TruD, catalytic domain"/>
    <property type="match status" value="1"/>
</dbReference>
<evidence type="ECO:0000256" key="3">
    <source>
        <dbReference type="ARBA" id="ARBA00023235"/>
    </source>
</evidence>
<dbReference type="GO" id="GO:0003723">
    <property type="term" value="F:RNA binding"/>
    <property type="evidence" value="ECO:0007669"/>
    <property type="project" value="InterPro"/>
</dbReference>
<dbReference type="PROSITE" id="PS50984">
    <property type="entry name" value="TRUD"/>
    <property type="match status" value="1"/>
</dbReference>
<evidence type="ECO:0000259" key="5">
    <source>
        <dbReference type="PROSITE" id="PS50984"/>
    </source>
</evidence>
<dbReference type="AlphaFoldDB" id="A0A2W5KVM6"/>
<dbReference type="HAMAP" id="MF_01082">
    <property type="entry name" value="TruD"/>
    <property type="match status" value="1"/>
</dbReference>
<dbReference type="SUPFAM" id="SSF55120">
    <property type="entry name" value="Pseudouridine synthase"/>
    <property type="match status" value="1"/>
</dbReference>
<evidence type="ECO:0000256" key="4">
    <source>
        <dbReference type="HAMAP-Rule" id="MF_01082"/>
    </source>
</evidence>
<protein>
    <recommendedName>
        <fullName evidence="4">tRNA pseudouridine synthase D</fullName>
        <ecNumber evidence="4">5.4.99.27</ecNumber>
    </recommendedName>
    <alternativeName>
        <fullName evidence="4">tRNA pseudouridine(13) synthase</fullName>
    </alternativeName>
    <alternativeName>
        <fullName evidence="4">tRNA pseudouridylate synthase D</fullName>
    </alternativeName>
    <alternativeName>
        <fullName evidence="4">tRNA-uridine isomerase D</fullName>
    </alternativeName>
</protein>
<dbReference type="Gene3D" id="3.30.2340.10">
    <property type="entry name" value="TruD, insertion domain"/>
    <property type="match status" value="1"/>
</dbReference>
<dbReference type="InterPro" id="IPR011760">
    <property type="entry name" value="PsdUridine_synth_TruD_insert"/>
</dbReference>
<feature type="active site" description="Nucleophile" evidence="4">
    <location>
        <position position="77"/>
    </location>
</feature>
<name>A0A2W5KVM6_9GAMM</name>
<keyword evidence="2 4" id="KW-0819">tRNA processing</keyword>
<dbReference type="GO" id="GO:0005829">
    <property type="term" value="C:cytosol"/>
    <property type="evidence" value="ECO:0007669"/>
    <property type="project" value="TreeGrafter"/>
</dbReference>
<comment type="caution">
    <text evidence="6">The sequence shown here is derived from an EMBL/GenBank/DDBJ whole genome shotgun (WGS) entry which is preliminary data.</text>
</comment>
<evidence type="ECO:0000313" key="7">
    <source>
        <dbReference type="Proteomes" id="UP000249046"/>
    </source>
</evidence>
<dbReference type="CDD" id="cd02575">
    <property type="entry name" value="PseudoU_synth_EcTruD"/>
    <property type="match status" value="1"/>
</dbReference>
<dbReference type="InterPro" id="IPR001656">
    <property type="entry name" value="PsdUridine_synth_TruD"/>
</dbReference>
<evidence type="ECO:0000256" key="1">
    <source>
        <dbReference type="ARBA" id="ARBA00007953"/>
    </source>
</evidence>
<keyword evidence="3 4" id="KW-0413">Isomerase</keyword>
<organism evidence="6 7">
    <name type="scientific">Rhodanobacter denitrificans</name>
    <dbReference type="NCBI Taxonomy" id="666685"/>
    <lineage>
        <taxon>Bacteria</taxon>
        <taxon>Pseudomonadati</taxon>
        <taxon>Pseudomonadota</taxon>
        <taxon>Gammaproteobacteria</taxon>
        <taxon>Lysobacterales</taxon>
        <taxon>Rhodanobacteraceae</taxon>
        <taxon>Rhodanobacter</taxon>
    </lineage>
</organism>
<dbReference type="InterPro" id="IPR020119">
    <property type="entry name" value="PsdUridine_synth_TruD_CS"/>
</dbReference>
<comment type="function">
    <text evidence="4">Responsible for synthesis of pseudouridine from uracil-13 in transfer RNAs.</text>
</comment>
<dbReference type="InterPro" id="IPR043165">
    <property type="entry name" value="TruD_insert_sf"/>
</dbReference>
<comment type="similarity">
    <text evidence="1 4">Belongs to the pseudouridine synthase TruD family.</text>
</comment>
<dbReference type="PANTHER" id="PTHR47811:SF1">
    <property type="entry name" value="TRNA PSEUDOURIDINE SYNTHASE D"/>
    <property type="match status" value="1"/>
</dbReference>
<dbReference type="EMBL" id="QFPO01000002">
    <property type="protein sequence ID" value="PZQ19528.1"/>
    <property type="molecule type" value="Genomic_DNA"/>
</dbReference>
<dbReference type="InterPro" id="IPR020103">
    <property type="entry name" value="PsdUridine_synth_cat_dom_sf"/>
</dbReference>
<dbReference type="GO" id="GO:0160150">
    <property type="term" value="F:tRNA pseudouridine(13) synthase activity"/>
    <property type="evidence" value="ECO:0007669"/>
    <property type="project" value="UniProtKB-EC"/>
</dbReference>
<evidence type="ECO:0000313" key="6">
    <source>
        <dbReference type="EMBL" id="PZQ19528.1"/>
    </source>
</evidence>
<dbReference type="NCBIfam" id="NF002153">
    <property type="entry name" value="PRK00984.1-2"/>
    <property type="match status" value="1"/>
</dbReference>
<feature type="domain" description="TRUD" evidence="5">
    <location>
        <begin position="153"/>
        <end position="298"/>
    </location>
</feature>
<dbReference type="Proteomes" id="UP000249046">
    <property type="component" value="Unassembled WGS sequence"/>
</dbReference>
<dbReference type="PROSITE" id="PS01268">
    <property type="entry name" value="UPF0024"/>
    <property type="match status" value="1"/>
</dbReference>
<dbReference type="EC" id="5.4.99.27" evidence="4"/>
<dbReference type="PANTHER" id="PTHR47811">
    <property type="entry name" value="TRNA PSEUDOURIDINE SYNTHASE D"/>
    <property type="match status" value="1"/>
</dbReference>
<dbReference type="Pfam" id="PF01142">
    <property type="entry name" value="TruD"/>
    <property type="match status" value="2"/>
</dbReference>
<dbReference type="InterPro" id="IPR042214">
    <property type="entry name" value="TruD_catalytic"/>
</dbReference>
<sequence length="343" mass="37572">MERLAYAHGGPLLRGLLRAEPADFIVEEQLGFEPTGAGEHVFVQIEKAEANTDWVAQKLAAFARVAAVGVGYAGLKDRHAVTRQWISLHLPGRADPDWAAFDVPGVRVLQTVRHDRKLKRGAHRGNRFRIRLRSVSGRTDAVEARLAAIAADGVPNYFGEQRFGRDGDNLVLARQLFAGQRLPRHLRGYALSAARSLLFNRVLAARVDAGSWNQALAGEVWMLDGSHAIFGPLPFDETLAARLAARDIHPTGPMWGRGPLRSEDEVCVLEAAVAAAEPELAEGLAEAGLDQERRALRLGVADLRWEWEDDSTLQLAFALESGAYATTVLRELADWRADQSADA</sequence>
<reference evidence="6 7" key="1">
    <citation type="submission" date="2017-08" db="EMBL/GenBank/DDBJ databases">
        <title>Infants hospitalized years apart are colonized by the same room-sourced microbial strains.</title>
        <authorList>
            <person name="Brooks B."/>
            <person name="Olm M.R."/>
            <person name="Firek B.A."/>
            <person name="Baker R."/>
            <person name="Thomas B.C."/>
            <person name="Morowitz M.J."/>
            <person name="Banfield J.F."/>
        </authorList>
    </citation>
    <scope>NUCLEOTIDE SEQUENCE [LARGE SCALE GENOMIC DNA]</scope>
    <source>
        <strain evidence="6">S2_005_003_R2_42</strain>
    </source>
</reference>
<proteinExistence type="inferred from homology"/>
<comment type="catalytic activity">
    <reaction evidence="4">
        <text>uridine(13) in tRNA = pseudouridine(13) in tRNA</text>
        <dbReference type="Rhea" id="RHEA:42540"/>
        <dbReference type="Rhea" id="RHEA-COMP:10105"/>
        <dbReference type="Rhea" id="RHEA-COMP:10106"/>
        <dbReference type="ChEBI" id="CHEBI:65314"/>
        <dbReference type="ChEBI" id="CHEBI:65315"/>
        <dbReference type="EC" id="5.4.99.27"/>
    </reaction>
</comment>
<evidence type="ECO:0000256" key="2">
    <source>
        <dbReference type="ARBA" id="ARBA00022694"/>
    </source>
</evidence>